<reference evidence="5 6" key="1">
    <citation type="submission" date="2020-08" db="EMBL/GenBank/DDBJ databases">
        <title>Sequencing the genomes of 1000 actinobacteria strains.</title>
        <authorList>
            <person name="Klenk H.-P."/>
        </authorList>
    </citation>
    <scope>NUCLEOTIDE SEQUENCE [LARGE SCALE GENOMIC DNA]</scope>
    <source>
        <strain evidence="5 6">DSM 45809</strain>
    </source>
</reference>
<organism evidence="5 6">
    <name type="scientific">Actinoplanes octamycinicus</name>
    <dbReference type="NCBI Taxonomy" id="135948"/>
    <lineage>
        <taxon>Bacteria</taxon>
        <taxon>Bacillati</taxon>
        <taxon>Actinomycetota</taxon>
        <taxon>Actinomycetes</taxon>
        <taxon>Micromonosporales</taxon>
        <taxon>Micromonosporaceae</taxon>
        <taxon>Actinoplanes</taxon>
    </lineage>
</organism>
<keyword evidence="6" id="KW-1185">Reference proteome</keyword>
<dbReference type="InterPro" id="IPR036390">
    <property type="entry name" value="WH_DNA-bd_sf"/>
</dbReference>
<dbReference type="InterPro" id="IPR002577">
    <property type="entry name" value="HTH_HxlR"/>
</dbReference>
<dbReference type="PANTHER" id="PTHR33204:SF18">
    <property type="entry name" value="TRANSCRIPTIONAL REGULATORY PROTEIN"/>
    <property type="match status" value="1"/>
</dbReference>
<dbReference type="EMBL" id="JACHNB010000001">
    <property type="protein sequence ID" value="MBB4739895.1"/>
    <property type="molecule type" value="Genomic_DNA"/>
</dbReference>
<evidence type="ECO:0000256" key="1">
    <source>
        <dbReference type="ARBA" id="ARBA00023015"/>
    </source>
</evidence>
<dbReference type="Gene3D" id="1.10.10.10">
    <property type="entry name" value="Winged helix-like DNA-binding domain superfamily/Winged helix DNA-binding domain"/>
    <property type="match status" value="1"/>
</dbReference>
<dbReference type="Pfam" id="PF01638">
    <property type="entry name" value="HxlR"/>
    <property type="match status" value="1"/>
</dbReference>
<proteinExistence type="predicted"/>
<comment type="caution">
    <text evidence="5">The sequence shown here is derived from an EMBL/GenBank/DDBJ whole genome shotgun (WGS) entry which is preliminary data.</text>
</comment>
<keyword evidence="1" id="KW-0805">Transcription regulation</keyword>
<sequence>MARRPRPGTLLPVGAGRNCPTTCPTRQTLARLADRWTIVLVEALAGGPRRFGQLRAVADGISEKMLTQTLRSLERDGLVARDELPGSPPGVAYRLTDLGNSLMEPLAAIRDWGQRHMPEVEAARTVFDGR</sequence>
<evidence type="ECO:0000256" key="2">
    <source>
        <dbReference type="ARBA" id="ARBA00023125"/>
    </source>
</evidence>
<protein>
    <submittedName>
        <fullName evidence="5">DNA-binding HxlR family transcriptional regulator</fullName>
    </submittedName>
</protein>
<dbReference type="GO" id="GO:0003677">
    <property type="term" value="F:DNA binding"/>
    <property type="evidence" value="ECO:0007669"/>
    <property type="project" value="UniProtKB-KW"/>
</dbReference>
<dbReference type="PROSITE" id="PS51118">
    <property type="entry name" value="HTH_HXLR"/>
    <property type="match status" value="1"/>
</dbReference>
<gene>
    <name evidence="5" type="ORF">BJY16_003354</name>
</gene>
<feature type="domain" description="HTH hxlR-type" evidence="4">
    <location>
        <begin position="23"/>
        <end position="121"/>
    </location>
</feature>
<dbReference type="SUPFAM" id="SSF46785">
    <property type="entry name" value="Winged helix' DNA-binding domain"/>
    <property type="match status" value="1"/>
</dbReference>
<name>A0A7W7GX17_9ACTN</name>
<evidence type="ECO:0000313" key="5">
    <source>
        <dbReference type="EMBL" id="MBB4739895.1"/>
    </source>
</evidence>
<keyword evidence="3" id="KW-0804">Transcription</keyword>
<keyword evidence="2 5" id="KW-0238">DNA-binding</keyword>
<dbReference type="PANTHER" id="PTHR33204">
    <property type="entry name" value="TRANSCRIPTIONAL REGULATOR, MARR FAMILY"/>
    <property type="match status" value="1"/>
</dbReference>
<dbReference type="RefSeq" id="WP_185040374.1">
    <property type="nucleotide sequence ID" value="NZ_BAABFG010000005.1"/>
</dbReference>
<evidence type="ECO:0000259" key="4">
    <source>
        <dbReference type="PROSITE" id="PS51118"/>
    </source>
</evidence>
<dbReference type="Proteomes" id="UP000546162">
    <property type="component" value="Unassembled WGS sequence"/>
</dbReference>
<dbReference type="InterPro" id="IPR036388">
    <property type="entry name" value="WH-like_DNA-bd_sf"/>
</dbReference>
<evidence type="ECO:0000256" key="3">
    <source>
        <dbReference type="ARBA" id="ARBA00023163"/>
    </source>
</evidence>
<evidence type="ECO:0000313" key="6">
    <source>
        <dbReference type="Proteomes" id="UP000546162"/>
    </source>
</evidence>
<accession>A0A7W7GX17</accession>
<dbReference type="AlphaFoldDB" id="A0A7W7GX17"/>